<evidence type="ECO:0000313" key="2">
    <source>
        <dbReference type="EMBL" id="RWX81741.1"/>
    </source>
</evidence>
<dbReference type="AlphaFoldDB" id="A0A444LN31"/>
<dbReference type="RefSeq" id="WP_128441893.1">
    <property type="nucleotide sequence ID" value="NZ_SBIP01000001.1"/>
</dbReference>
<keyword evidence="3" id="KW-1185">Reference proteome</keyword>
<evidence type="ECO:0000256" key="1">
    <source>
        <dbReference type="SAM" id="Phobius"/>
    </source>
</evidence>
<reference evidence="2 3" key="1">
    <citation type="submission" date="2019-01" db="EMBL/GenBank/DDBJ databases">
        <title>The draft genome of Rhizobium sp. 24NR.</title>
        <authorList>
            <person name="Liu L."/>
            <person name="Liang L."/>
            <person name="Shi S."/>
            <person name="Xu L."/>
            <person name="Wang X."/>
            <person name="Li L."/>
            <person name="Zhang X."/>
        </authorList>
    </citation>
    <scope>NUCLEOTIDE SEQUENCE [LARGE SCALE GENOMIC DNA]</scope>
    <source>
        <strain evidence="2 3">24NR</strain>
    </source>
</reference>
<keyword evidence="1" id="KW-0472">Membrane</keyword>
<dbReference type="InterPro" id="IPR013417">
    <property type="entry name" value="CHP02588"/>
</dbReference>
<keyword evidence="1" id="KW-1133">Transmembrane helix</keyword>
<gene>
    <name evidence="2" type="ORF">EPK99_05665</name>
</gene>
<evidence type="ECO:0000313" key="3">
    <source>
        <dbReference type="Proteomes" id="UP000287687"/>
    </source>
</evidence>
<protein>
    <submittedName>
        <fullName evidence="2">TIGR02588 family protein</fullName>
    </submittedName>
</protein>
<comment type="caution">
    <text evidence="2">The sequence shown here is derived from an EMBL/GenBank/DDBJ whole genome shotgun (WGS) entry which is preliminary data.</text>
</comment>
<dbReference type="NCBIfam" id="TIGR02588">
    <property type="entry name" value="TIGR02588 family protein"/>
    <property type="match status" value="1"/>
</dbReference>
<name>A0A444LN31_9HYPH</name>
<feature type="transmembrane region" description="Helical" evidence="1">
    <location>
        <begin position="20"/>
        <end position="39"/>
    </location>
</feature>
<organism evidence="2 3">
    <name type="scientific">Neorhizobium lilium</name>
    <dbReference type="NCBI Taxonomy" id="2503024"/>
    <lineage>
        <taxon>Bacteria</taxon>
        <taxon>Pseudomonadati</taxon>
        <taxon>Pseudomonadota</taxon>
        <taxon>Alphaproteobacteria</taxon>
        <taxon>Hyphomicrobiales</taxon>
        <taxon>Rhizobiaceae</taxon>
        <taxon>Rhizobium/Agrobacterium group</taxon>
        <taxon>Neorhizobium</taxon>
    </lineage>
</organism>
<dbReference type="OrthoDB" id="1445569at2"/>
<sequence>MTNIIDNRPSEADNPGWIEWATGLLAAVLVIGMLVWVTWEALTQENRPPEFTVTITGRQMVQGNYRVSFDIANTAPQTASAVAVRGEIIQDGKAVEEVEVTFDYVPAQSQAAGAVLFSRDPGQDEVRVRAVGYTTP</sequence>
<accession>A0A444LN31</accession>
<dbReference type="Proteomes" id="UP000287687">
    <property type="component" value="Unassembled WGS sequence"/>
</dbReference>
<keyword evidence="1" id="KW-0812">Transmembrane</keyword>
<dbReference type="EMBL" id="SBIP01000001">
    <property type="protein sequence ID" value="RWX81741.1"/>
    <property type="molecule type" value="Genomic_DNA"/>
</dbReference>
<proteinExistence type="predicted"/>